<sequence>MNGNPVCWFEIYVDDMDRARTFYEALLDVTLDKLESPAKMDIEMWTFPSNMEGYGATGALAKMDGVKAGGNSTLVYFSCADCRVEESRAEAIGGVVHVPKMAIGEFGFISVVGDTEGNVIGLHSEN</sequence>
<evidence type="ECO:0000313" key="2">
    <source>
        <dbReference type="EMBL" id="RJX75626.1"/>
    </source>
</evidence>
<proteinExistence type="predicted"/>
<dbReference type="InterPro" id="IPR004360">
    <property type="entry name" value="Glyas_Fos-R_dOase_dom"/>
</dbReference>
<dbReference type="PROSITE" id="PS51819">
    <property type="entry name" value="VOC"/>
    <property type="match status" value="1"/>
</dbReference>
<name>A0A3A6QYM0_9VIBR</name>
<dbReference type="AlphaFoldDB" id="A0A3A6QYM0"/>
<evidence type="ECO:0000259" key="1">
    <source>
        <dbReference type="PROSITE" id="PS51819"/>
    </source>
</evidence>
<organism evidence="2 3">
    <name type="scientific">Vibrio sinensis</name>
    <dbReference type="NCBI Taxonomy" id="2302434"/>
    <lineage>
        <taxon>Bacteria</taxon>
        <taxon>Pseudomonadati</taxon>
        <taxon>Pseudomonadota</taxon>
        <taxon>Gammaproteobacteria</taxon>
        <taxon>Vibrionales</taxon>
        <taxon>Vibrionaceae</taxon>
        <taxon>Vibrio</taxon>
    </lineage>
</organism>
<dbReference type="InterPro" id="IPR029068">
    <property type="entry name" value="Glyas_Bleomycin-R_OHBP_Dase"/>
</dbReference>
<dbReference type="InterPro" id="IPR037523">
    <property type="entry name" value="VOC_core"/>
</dbReference>
<dbReference type="PANTHER" id="PTHR33993:SF2">
    <property type="entry name" value="VOC DOMAIN-CONTAINING PROTEIN"/>
    <property type="match status" value="1"/>
</dbReference>
<feature type="domain" description="VOC" evidence="1">
    <location>
        <begin position="5"/>
        <end position="125"/>
    </location>
</feature>
<dbReference type="Proteomes" id="UP000273252">
    <property type="component" value="Unassembled WGS sequence"/>
</dbReference>
<dbReference type="InterPro" id="IPR052164">
    <property type="entry name" value="Anthracycline_SecMetBiosynth"/>
</dbReference>
<dbReference type="PANTHER" id="PTHR33993">
    <property type="entry name" value="GLYOXALASE-RELATED"/>
    <property type="match status" value="1"/>
</dbReference>
<dbReference type="SUPFAM" id="SSF54593">
    <property type="entry name" value="Glyoxalase/Bleomycin resistance protein/Dihydroxybiphenyl dioxygenase"/>
    <property type="match status" value="1"/>
</dbReference>
<dbReference type="EMBL" id="QVMU01000001">
    <property type="protein sequence ID" value="RJX75626.1"/>
    <property type="molecule type" value="Genomic_DNA"/>
</dbReference>
<dbReference type="RefSeq" id="WP_120029382.1">
    <property type="nucleotide sequence ID" value="NZ_QVMU01000001.1"/>
</dbReference>
<gene>
    <name evidence="2" type="ORF">DZ860_02830</name>
</gene>
<reference evidence="2 3" key="1">
    <citation type="submission" date="2018-08" db="EMBL/GenBank/DDBJ databases">
        <title>Vibrio isolated from the Eastern China Marginal Seas.</title>
        <authorList>
            <person name="Li Y."/>
        </authorList>
    </citation>
    <scope>NUCLEOTIDE SEQUENCE [LARGE SCALE GENOMIC DNA]</scope>
    <source>
        <strain evidence="2 3">BEI233</strain>
    </source>
</reference>
<dbReference type="Gene3D" id="3.10.180.10">
    <property type="entry name" value="2,3-Dihydroxybiphenyl 1,2-Dioxygenase, domain 1"/>
    <property type="match status" value="1"/>
</dbReference>
<comment type="caution">
    <text evidence="2">The sequence shown here is derived from an EMBL/GenBank/DDBJ whole genome shotgun (WGS) entry which is preliminary data.</text>
</comment>
<dbReference type="OrthoDB" id="8776491at2"/>
<protein>
    <submittedName>
        <fullName evidence="2">VOC family protein</fullName>
    </submittedName>
</protein>
<dbReference type="Pfam" id="PF00903">
    <property type="entry name" value="Glyoxalase"/>
    <property type="match status" value="1"/>
</dbReference>
<evidence type="ECO:0000313" key="3">
    <source>
        <dbReference type="Proteomes" id="UP000273252"/>
    </source>
</evidence>
<dbReference type="CDD" id="cd07247">
    <property type="entry name" value="SgaA_N_like"/>
    <property type="match status" value="1"/>
</dbReference>
<keyword evidence="3" id="KW-1185">Reference proteome</keyword>
<accession>A0A3A6QYM0</accession>